<evidence type="ECO:0000256" key="1">
    <source>
        <dbReference type="SAM" id="SignalP"/>
    </source>
</evidence>
<proteinExistence type="predicted"/>
<keyword evidence="1" id="KW-0732">Signal</keyword>
<dbReference type="AlphaFoldDB" id="A0A7S0FQ04"/>
<feature type="signal peptide" evidence="1">
    <location>
        <begin position="1"/>
        <end position="25"/>
    </location>
</feature>
<feature type="chain" id="PRO_5031504085" description="SnoaL-like domain-containing protein" evidence="1">
    <location>
        <begin position="26"/>
        <end position="260"/>
    </location>
</feature>
<protein>
    <recommendedName>
        <fullName evidence="3">SnoaL-like domain-containing protein</fullName>
    </recommendedName>
</protein>
<dbReference type="EMBL" id="HBEJ01011354">
    <property type="protein sequence ID" value="CAD8371856.1"/>
    <property type="molecule type" value="Transcribed_RNA"/>
</dbReference>
<reference evidence="2" key="1">
    <citation type="submission" date="2021-01" db="EMBL/GenBank/DDBJ databases">
        <authorList>
            <person name="Corre E."/>
            <person name="Pelletier E."/>
            <person name="Niang G."/>
            <person name="Scheremetjew M."/>
            <person name="Finn R."/>
            <person name="Kale V."/>
            <person name="Holt S."/>
            <person name="Cochrane G."/>
            <person name="Meng A."/>
            <person name="Brown T."/>
            <person name="Cohen L."/>
        </authorList>
    </citation>
    <scope>NUCLEOTIDE SEQUENCE</scope>
    <source>
        <strain evidence="2">CCMP3303</strain>
    </source>
</reference>
<organism evidence="2">
    <name type="scientific">Minutocellus polymorphus</name>
    <dbReference type="NCBI Taxonomy" id="265543"/>
    <lineage>
        <taxon>Eukaryota</taxon>
        <taxon>Sar</taxon>
        <taxon>Stramenopiles</taxon>
        <taxon>Ochrophyta</taxon>
        <taxon>Bacillariophyta</taxon>
        <taxon>Mediophyceae</taxon>
        <taxon>Cymatosirophycidae</taxon>
        <taxon>Cymatosirales</taxon>
        <taxon>Cymatosiraceae</taxon>
        <taxon>Minutocellus</taxon>
    </lineage>
</organism>
<gene>
    <name evidence="2" type="ORF">MPOL1434_LOCUS6665</name>
</gene>
<dbReference type="InterPro" id="IPR018790">
    <property type="entry name" value="DUF2358"/>
</dbReference>
<sequence length="260" mass="28532">MGTSTPRLLGLLFGLALLNTHPAHSFQHGVVPKNPNVPMLRSSSLFLPLCATGTSDSDDDKSTTDGGVVKEDMNPLTRASWYAVEAFGKVFGSDASGGASADAAASAGDVIDFSKPPSSLKEALRRIELDNERQYFLSGEVDVEAYDPDCLFADPFVSFNGRQRFVDNLANLGSFITKYDARPLGYEVSDDECTVQTKIMVKLELNLPWKPVLAWPWGVQYEIDSSTKLITAHVESWDIEPWAGVKQIFRKPTVAIAERR</sequence>
<dbReference type="Pfam" id="PF10184">
    <property type="entry name" value="DUF2358"/>
    <property type="match status" value="1"/>
</dbReference>
<dbReference type="PANTHER" id="PTHR34123">
    <property type="entry name" value="OS04G0578200 PROTEIN"/>
    <property type="match status" value="1"/>
</dbReference>
<name>A0A7S0FQ04_9STRA</name>
<evidence type="ECO:0000313" key="2">
    <source>
        <dbReference type="EMBL" id="CAD8371856.1"/>
    </source>
</evidence>
<dbReference type="PANTHER" id="PTHR34123:SF1">
    <property type="entry name" value="OS04G0578200 PROTEIN"/>
    <property type="match status" value="1"/>
</dbReference>
<evidence type="ECO:0008006" key="3">
    <source>
        <dbReference type="Google" id="ProtNLM"/>
    </source>
</evidence>
<accession>A0A7S0FQ04</accession>